<protein>
    <recommendedName>
        <fullName evidence="4">Lysozyme g</fullName>
    </recommendedName>
</protein>
<accession>A0AAN9ASI1</accession>
<keyword evidence="1" id="KW-0732">Signal</keyword>
<sequence length="200" mass="21582">MILLLCFAACAISGAYGANSCYGNIMHLHTTGISGRGVAGSHADVAYRIHELNSMKSCYDQVANANCIEASIIGGIASRETNGGASLGADGLGTWDHNGYGIMQCDIHTSGLPCRNCPPKSCCHIEMMVHQKIIPDINYFKSKFPSWSIEQQVQAAIVAYNAGRSRIHSFSNIDAITTGKDYSNDVIARAQYLKSHYGWS</sequence>
<reference evidence="2 3" key="1">
    <citation type="submission" date="2024-02" db="EMBL/GenBank/DDBJ databases">
        <title>Chromosome-scale genome assembly of the rough periwinkle Littorina saxatilis.</title>
        <authorList>
            <person name="De Jode A."/>
            <person name="Faria R."/>
            <person name="Formenti G."/>
            <person name="Sims Y."/>
            <person name="Smith T.P."/>
            <person name="Tracey A."/>
            <person name="Wood J.M.D."/>
            <person name="Zagrodzka Z.B."/>
            <person name="Johannesson K."/>
            <person name="Butlin R.K."/>
            <person name="Leder E.H."/>
        </authorList>
    </citation>
    <scope>NUCLEOTIDE SEQUENCE [LARGE SCALE GENOMIC DNA]</scope>
    <source>
        <strain evidence="2">Snail1</strain>
        <tissue evidence="2">Muscle</tissue>
    </source>
</reference>
<evidence type="ECO:0000313" key="2">
    <source>
        <dbReference type="EMBL" id="KAK7092351.1"/>
    </source>
</evidence>
<comment type="caution">
    <text evidence="2">The sequence shown here is derived from an EMBL/GenBank/DDBJ whole genome shotgun (WGS) entry which is preliminary data.</text>
</comment>
<proteinExistence type="predicted"/>
<dbReference type="GO" id="GO:0003796">
    <property type="term" value="F:lysozyme activity"/>
    <property type="evidence" value="ECO:0007669"/>
    <property type="project" value="InterPro"/>
</dbReference>
<dbReference type="InterPro" id="IPR002152">
    <property type="entry name" value="Glyco_hydro_23"/>
</dbReference>
<dbReference type="SUPFAM" id="SSF53955">
    <property type="entry name" value="Lysozyme-like"/>
    <property type="match status" value="1"/>
</dbReference>
<organism evidence="2 3">
    <name type="scientific">Littorina saxatilis</name>
    <dbReference type="NCBI Taxonomy" id="31220"/>
    <lineage>
        <taxon>Eukaryota</taxon>
        <taxon>Metazoa</taxon>
        <taxon>Spiralia</taxon>
        <taxon>Lophotrochozoa</taxon>
        <taxon>Mollusca</taxon>
        <taxon>Gastropoda</taxon>
        <taxon>Caenogastropoda</taxon>
        <taxon>Littorinimorpha</taxon>
        <taxon>Littorinoidea</taxon>
        <taxon>Littorinidae</taxon>
        <taxon>Littorina</taxon>
    </lineage>
</organism>
<gene>
    <name evidence="2" type="ORF">V1264_008105</name>
</gene>
<dbReference type="Proteomes" id="UP001374579">
    <property type="component" value="Unassembled WGS sequence"/>
</dbReference>
<dbReference type="GO" id="GO:0009253">
    <property type="term" value="P:peptidoglycan catabolic process"/>
    <property type="evidence" value="ECO:0007669"/>
    <property type="project" value="InterPro"/>
</dbReference>
<evidence type="ECO:0000313" key="3">
    <source>
        <dbReference type="Proteomes" id="UP001374579"/>
    </source>
</evidence>
<feature type="chain" id="PRO_5042937173" description="Lysozyme g" evidence="1">
    <location>
        <begin position="18"/>
        <end position="200"/>
    </location>
</feature>
<dbReference type="PANTHER" id="PTHR31698">
    <property type="entry name" value="LYSOZYME G FAMILY MEMBER"/>
    <property type="match status" value="1"/>
</dbReference>
<dbReference type="Gene3D" id="1.10.530.10">
    <property type="match status" value="1"/>
</dbReference>
<feature type="signal peptide" evidence="1">
    <location>
        <begin position="1"/>
        <end position="17"/>
    </location>
</feature>
<evidence type="ECO:0008006" key="4">
    <source>
        <dbReference type="Google" id="ProtNLM"/>
    </source>
</evidence>
<keyword evidence="3" id="KW-1185">Reference proteome</keyword>
<dbReference type="AlphaFoldDB" id="A0AAN9ASI1"/>
<name>A0AAN9ASI1_9CAEN</name>
<dbReference type="PRINTS" id="PR00749">
    <property type="entry name" value="LYSOZYMEG"/>
</dbReference>
<dbReference type="InterPro" id="IPR023346">
    <property type="entry name" value="Lysozyme-like_dom_sf"/>
</dbReference>
<dbReference type="PANTHER" id="PTHR31698:SF8">
    <property type="entry name" value="LYSOZYME G-RELATED"/>
    <property type="match status" value="1"/>
</dbReference>
<evidence type="ECO:0000256" key="1">
    <source>
        <dbReference type="SAM" id="SignalP"/>
    </source>
</evidence>
<dbReference type="EMBL" id="JBAMIC010000021">
    <property type="protein sequence ID" value="KAK7092351.1"/>
    <property type="molecule type" value="Genomic_DNA"/>
</dbReference>